<dbReference type="Pfam" id="PF13145">
    <property type="entry name" value="Rotamase_2"/>
    <property type="match status" value="2"/>
</dbReference>
<feature type="signal peptide" evidence="13">
    <location>
        <begin position="1"/>
        <end position="27"/>
    </location>
</feature>
<evidence type="ECO:0000256" key="2">
    <source>
        <dbReference type="ARBA" id="ARBA00022475"/>
    </source>
</evidence>
<feature type="chain" id="PRO_5007911071" description="Periplasmic chaperone PpiD" evidence="13">
    <location>
        <begin position="28"/>
        <end position="587"/>
    </location>
</feature>
<dbReference type="PANTHER" id="PTHR47529:SF1">
    <property type="entry name" value="PERIPLASMIC CHAPERONE PPID"/>
    <property type="match status" value="1"/>
</dbReference>
<dbReference type="HOGENOM" id="CLU_026498_0_0_7"/>
<proteinExistence type="inferred from homology"/>
<dbReference type="Gene3D" id="1.10.4030.10">
    <property type="entry name" value="Porin chaperone SurA, peptide-binding domain"/>
    <property type="match status" value="1"/>
</dbReference>
<keyword evidence="11 15" id="KW-0413">Isomerase</keyword>
<keyword evidence="4" id="KW-0812">Transmembrane</keyword>
<comment type="similarity">
    <text evidence="8">Belongs to the PpiD chaperone family.</text>
</comment>
<dbReference type="KEGG" id="acp:A2cp1_3262"/>
<gene>
    <name evidence="15" type="ordered locus">A2cp1_3262</name>
</gene>
<reference evidence="15" key="1">
    <citation type="submission" date="2009-01" db="EMBL/GenBank/DDBJ databases">
        <title>Complete sequence of Anaeromyxobacter dehalogenans 2CP-1.</title>
        <authorList>
            <consortium name="US DOE Joint Genome Institute"/>
            <person name="Lucas S."/>
            <person name="Copeland A."/>
            <person name="Lapidus A."/>
            <person name="Glavina del Rio T."/>
            <person name="Dalin E."/>
            <person name="Tice H."/>
            <person name="Bruce D."/>
            <person name="Goodwin L."/>
            <person name="Pitluck S."/>
            <person name="Saunders E."/>
            <person name="Brettin T."/>
            <person name="Detter J.C."/>
            <person name="Han C."/>
            <person name="Larimer F."/>
            <person name="Land M."/>
            <person name="Hauser L."/>
            <person name="Kyrpides N."/>
            <person name="Ovchinnikova G."/>
            <person name="Beliaev A.S."/>
            <person name="Richardson P."/>
        </authorList>
    </citation>
    <scope>NUCLEOTIDE SEQUENCE</scope>
    <source>
        <strain evidence="15">2CP-1</strain>
    </source>
</reference>
<evidence type="ECO:0000256" key="5">
    <source>
        <dbReference type="ARBA" id="ARBA00022989"/>
    </source>
</evidence>
<name>B8JGV9_ANAD2</name>
<dbReference type="InterPro" id="IPR027304">
    <property type="entry name" value="Trigger_fact/SurA_dom_sf"/>
</dbReference>
<keyword evidence="7" id="KW-0143">Chaperone</keyword>
<evidence type="ECO:0000259" key="14">
    <source>
        <dbReference type="PROSITE" id="PS50198"/>
    </source>
</evidence>
<evidence type="ECO:0000313" key="15">
    <source>
        <dbReference type="EMBL" id="ACL66596.1"/>
    </source>
</evidence>
<accession>B8JGV9</accession>
<evidence type="ECO:0000256" key="11">
    <source>
        <dbReference type="PROSITE-ProRule" id="PRU00278"/>
    </source>
</evidence>
<keyword evidence="11" id="KW-0697">Rotamase</keyword>
<dbReference type="GO" id="GO:0003755">
    <property type="term" value="F:peptidyl-prolyl cis-trans isomerase activity"/>
    <property type="evidence" value="ECO:0007669"/>
    <property type="project" value="UniProtKB-KW"/>
</dbReference>
<keyword evidence="13" id="KW-0732">Signal</keyword>
<feature type="domain" description="PpiC" evidence="14">
    <location>
        <begin position="175"/>
        <end position="264"/>
    </location>
</feature>
<dbReference type="SUPFAM" id="SSF54534">
    <property type="entry name" value="FKBP-like"/>
    <property type="match status" value="1"/>
</dbReference>
<keyword evidence="6" id="KW-0472">Membrane</keyword>
<dbReference type="Proteomes" id="UP000007089">
    <property type="component" value="Chromosome"/>
</dbReference>
<dbReference type="InterPro" id="IPR052029">
    <property type="entry name" value="PpiD_chaperone"/>
</dbReference>
<dbReference type="AlphaFoldDB" id="B8JGV9"/>
<evidence type="ECO:0000256" key="4">
    <source>
        <dbReference type="ARBA" id="ARBA00022692"/>
    </source>
</evidence>
<evidence type="ECO:0000256" key="10">
    <source>
        <dbReference type="ARBA" id="ARBA00042775"/>
    </source>
</evidence>
<comment type="subcellular location">
    <subcellularLocation>
        <location evidence="1">Cell inner membrane</location>
        <topology evidence="1">Single-pass type II membrane protein</topology>
        <orientation evidence="1">Periplasmic side</orientation>
    </subcellularLocation>
</comment>
<organism evidence="15 16">
    <name type="scientific">Anaeromyxobacter dehalogenans (strain ATCC BAA-258 / DSM 21875 / 2CP-1)</name>
    <dbReference type="NCBI Taxonomy" id="455488"/>
    <lineage>
        <taxon>Bacteria</taxon>
        <taxon>Pseudomonadati</taxon>
        <taxon>Myxococcota</taxon>
        <taxon>Myxococcia</taxon>
        <taxon>Myxococcales</taxon>
        <taxon>Cystobacterineae</taxon>
        <taxon>Anaeromyxobacteraceae</taxon>
        <taxon>Anaeromyxobacter</taxon>
    </lineage>
</organism>
<evidence type="ECO:0000256" key="8">
    <source>
        <dbReference type="ARBA" id="ARBA00038408"/>
    </source>
</evidence>
<sequence length="587" mass="64796">MTIPHDMPRSLLLAVLVAFAAPQVASAAEPAKPDAAPKAADPSPASKPATTAPEPMAARIEAPLFSPLFAQTPVARIDDQVVRLAELQEALAATHDERKAGAATSPDFKAVLQRLIDSRLLIMEAREMGLDELPELKEQLAVFKDVTLRETLQQQLTKDVKPDALEVERVYKESVRRWKVRSLLFRQEEDAAAVKPALAGGKGFAELAKQLIAEKKAEGTGEPEVLPPDQTLPAVAAALKPLQKGEATTPLKLQNGFAVLYVEDIVYPSDPAKRAEAEKASVDRQSGQLLTAFRKELDRKYVKIDEALLRKIDFDAPKPGFAVLVKDKRPIVRIAGEAPITVGDLANAVGEKFFHGVEKPQQEKRVDKLKRPRLDGLIYKRVFTKEARVRKLDQSEEYLRAVEDQENSMVFGTFVQRVLVPDVSLKDEDLRAYYDGHRDEFTSAPLYRLEQVAFADMKGAQRAAERLARGTDFKWLKANAEGQLPPAQRALDFEGQLLSAKGLPEDLAGALGSAQVGDYRLHQGPRGQGYVVLVVSRTEPQVQPYAEARPDIQKKLFGQALNRAVTDWAAKLRAAHEIETFITRIGN</sequence>
<evidence type="ECO:0000256" key="12">
    <source>
        <dbReference type="SAM" id="MobiDB-lite"/>
    </source>
</evidence>
<dbReference type="EMBL" id="CP001359">
    <property type="protein sequence ID" value="ACL66596.1"/>
    <property type="molecule type" value="Genomic_DNA"/>
</dbReference>
<feature type="region of interest" description="Disordered" evidence="12">
    <location>
        <begin position="29"/>
        <end position="53"/>
    </location>
</feature>
<keyword evidence="5" id="KW-1133">Transmembrane helix</keyword>
<dbReference type="SUPFAM" id="SSF109998">
    <property type="entry name" value="Triger factor/SurA peptide-binding domain-like"/>
    <property type="match status" value="2"/>
</dbReference>
<dbReference type="InterPro" id="IPR000297">
    <property type="entry name" value="PPIase_PpiC"/>
</dbReference>
<evidence type="ECO:0000256" key="3">
    <source>
        <dbReference type="ARBA" id="ARBA00022519"/>
    </source>
</evidence>
<dbReference type="InterPro" id="IPR046357">
    <property type="entry name" value="PPIase_dom_sf"/>
</dbReference>
<keyword evidence="2" id="KW-1003">Cell membrane</keyword>
<dbReference type="Gene3D" id="3.10.50.40">
    <property type="match status" value="2"/>
</dbReference>
<evidence type="ECO:0000256" key="7">
    <source>
        <dbReference type="ARBA" id="ARBA00023186"/>
    </source>
</evidence>
<dbReference type="GO" id="GO:0005886">
    <property type="term" value="C:plasma membrane"/>
    <property type="evidence" value="ECO:0007669"/>
    <property type="project" value="UniProtKB-SubCell"/>
</dbReference>
<evidence type="ECO:0000256" key="6">
    <source>
        <dbReference type="ARBA" id="ARBA00023136"/>
    </source>
</evidence>
<evidence type="ECO:0000256" key="13">
    <source>
        <dbReference type="SAM" id="SignalP"/>
    </source>
</evidence>
<evidence type="ECO:0000256" key="1">
    <source>
        <dbReference type="ARBA" id="ARBA00004382"/>
    </source>
</evidence>
<dbReference type="PROSITE" id="PS50198">
    <property type="entry name" value="PPIC_PPIASE_2"/>
    <property type="match status" value="1"/>
</dbReference>
<keyword evidence="3" id="KW-0997">Cell inner membrane</keyword>
<keyword evidence="16" id="KW-1185">Reference proteome</keyword>
<dbReference type="PANTHER" id="PTHR47529">
    <property type="entry name" value="PEPTIDYL-PROLYL CIS-TRANS ISOMERASE D"/>
    <property type="match status" value="1"/>
</dbReference>
<evidence type="ECO:0000256" key="9">
    <source>
        <dbReference type="ARBA" id="ARBA00040743"/>
    </source>
</evidence>
<protein>
    <recommendedName>
        <fullName evidence="9">Periplasmic chaperone PpiD</fullName>
    </recommendedName>
    <alternativeName>
        <fullName evidence="10">Periplasmic folding chaperone</fullName>
    </alternativeName>
</protein>
<evidence type="ECO:0000313" key="16">
    <source>
        <dbReference type="Proteomes" id="UP000007089"/>
    </source>
</evidence>